<keyword evidence="7 9" id="KW-0503">Monooxygenase</keyword>
<feature type="binding site" description="axial binding residue" evidence="8">
    <location>
        <position position="367"/>
    </location>
    <ligand>
        <name>heme</name>
        <dbReference type="ChEBI" id="CHEBI:30413"/>
    </ligand>
    <ligandPart>
        <name>Fe</name>
        <dbReference type="ChEBI" id="CHEBI:18248"/>
    </ligandPart>
</feature>
<evidence type="ECO:0000256" key="6">
    <source>
        <dbReference type="ARBA" id="ARBA00023004"/>
    </source>
</evidence>
<evidence type="ECO:0000256" key="4">
    <source>
        <dbReference type="ARBA" id="ARBA00022723"/>
    </source>
</evidence>
<keyword evidence="5 9" id="KW-0560">Oxidoreductase</keyword>
<keyword evidence="4 8" id="KW-0479">Metal-binding</keyword>
<evidence type="ECO:0000256" key="7">
    <source>
        <dbReference type="ARBA" id="ARBA00023033"/>
    </source>
</evidence>
<dbReference type="CDD" id="cd11065">
    <property type="entry name" value="CYP64-like"/>
    <property type="match status" value="1"/>
</dbReference>
<evidence type="ECO:0000256" key="3">
    <source>
        <dbReference type="ARBA" id="ARBA00022617"/>
    </source>
</evidence>
<evidence type="ECO:0000256" key="2">
    <source>
        <dbReference type="ARBA" id="ARBA00010617"/>
    </source>
</evidence>
<dbReference type="PANTHER" id="PTHR46300">
    <property type="entry name" value="P450, PUTATIVE (EUROFUNG)-RELATED-RELATED"/>
    <property type="match status" value="1"/>
</dbReference>
<protein>
    <recommendedName>
        <fullName evidence="12">Cytochrome P450</fullName>
    </recommendedName>
</protein>
<evidence type="ECO:0000256" key="1">
    <source>
        <dbReference type="ARBA" id="ARBA00001971"/>
    </source>
</evidence>
<dbReference type="PRINTS" id="PR00385">
    <property type="entry name" value="P450"/>
</dbReference>
<keyword evidence="6 8" id="KW-0408">Iron</keyword>
<proteinExistence type="inferred from homology"/>
<comment type="similarity">
    <text evidence="2 9">Belongs to the cytochrome P450 family.</text>
</comment>
<evidence type="ECO:0008006" key="12">
    <source>
        <dbReference type="Google" id="ProtNLM"/>
    </source>
</evidence>
<dbReference type="PROSITE" id="PS00086">
    <property type="entry name" value="CYTOCHROME_P450"/>
    <property type="match status" value="1"/>
</dbReference>
<dbReference type="GO" id="GO:0004497">
    <property type="term" value="F:monooxygenase activity"/>
    <property type="evidence" value="ECO:0007669"/>
    <property type="project" value="UniProtKB-KW"/>
</dbReference>
<dbReference type="SUPFAM" id="SSF48264">
    <property type="entry name" value="Cytochrome P450"/>
    <property type="match status" value="1"/>
</dbReference>
<dbReference type="InterPro" id="IPR001128">
    <property type="entry name" value="Cyt_P450"/>
</dbReference>
<sequence>MLGQSVIILSITKAAHDLLAKKGSIFSDRPRFVMASELALKGMHMLLRPYDARFKLHQRMESQVLNERAAVVYLPFQELESRQLLLDLLKNAGGSGTDCHEYLERTTASIIYALFYGYRLKSASEPVLLAAHAVNHEFDQLAQVGKYLVDSFPVLNNLPSFLAPWKAEAEDHWQRNCALHVGNLQRGLRDRAWNFCKQMGGYLDTQAIEMSPEELALDIGIMADAALDASTGTLYWFLVACVTDDGGFMAEAQFCLDKVVGRDRLPTFEDRPRLPYIDAIVEEVLRWRPAGAAGVPHFTKVGGTYEGYRIPANSVVIANHWAITREEAVFGPDVESFRPSRWLDSINNSGQLRDLPTVGFGYGRRVCPGRHVARNSLWIVIARLLWAFNITPGLSKRGERIEVDSTATTDGLVTKPLRFKATLEPRGEWSRKIILSGCDTQGVAHAEMLDRIGENLAAKSGATGQHSR</sequence>
<dbReference type="InterPro" id="IPR002401">
    <property type="entry name" value="Cyt_P450_E_grp-I"/>
</dbReference>
<keyword evidence="3 8" id="KW-0349">Heme</keyword>
<dbReference type="InterPro" id="IPR017972">
    <property type="entry name" value="Cyt_P450_CS"/>
</dbReference>
<evidence type="ECO:0000256" key="9">
    <source>
        <dbReference type="RuleBase" id="RU000461"/>
    </source>
</evidence>
<dbReference type="InterPro" id="IPR036396">
    <property type="entry name" value="Cyt_P450_sf"/>
</dbReference>
<dbReference type="GO" id="GO:0016705">
    <property type="term" value="F:oxidoreductase activity, acting on paired donors, with incorporation or reduction of molecular oxygen"/>
    <property type="evidence" value="ECO:0007669"/>
    <property type="project" value="InterPro"/>
</dbReference>
<dbReference type="PRINTS" id="PR00463">
    <property type="entry name" value="EP450I"/>
</dbReference>
<dbReference type="GO" id="GO:0005506">
    <property type="term" value="F:iron ion binding"/>
    <property type="evidence" value="ECO:0007669"/>
    <property type="project" value="InterPro"/>
</dbReference>
<comment type="caution">
    <text evidence="10">The sequence shown here is derived from an EMBL/GenBank/DDBJ whole genome shotgun (WGS) entry which is preliminary data.</text>
</comment>
<organism evidence="10 11">
    <name type="scientific">Neoarthrinium moseri</name>
    <dbReference type="NCBI Taxonomy" id="1658444"/>
    <lineage>
        <taxon>Eukaryota</taxon>
        <taxon>Fungi</taxon>
        <taxon>Dikarya</taxon>
        <taxon>Ascomycota</taxon>
        <taxon>Pezizomycotina</taxon>
        <taxon>Sordariomycetes</taxon>
        <taxon>Xylariomycetidae</taxon>
        <taxon>Amphisphaeriales</taxon>
        <taxon>Apiosporaceae</taxon>
        <taxon>Neoarthrinium</taxon>
    </lineage>
</organism>
<keyword evidence="11" id="KW-1185">Reference proteome</keyword>
<gene>
    <name evidence="10" type="ORF">JX265_006925</name>
</gene>
<dbReference type="EMBL" id="JAFIMR010000016">
    <property type="protein sequence ID" value="KAI1868946.1"/>
    <property type="molecule type" value="Genomic_DNA"/>
</dbReference>
<evidence type="ECO:0000256" key="5">
    <source>
        <dbReference type="ARBA" id="ARBA00023002"/>
    </source>
</evidence>
<reference evidence="10" key="1">
    <citation type="submission" date="2021-03" db="EMBL/GenBank/DDBJ databases">
        <title>Revisited historic fungal species revealed as producer of novel bioactive compounds through whole genome sequencing and comparative genomics.</title>
        <authorList>
            <person name="Vignolle G.A."/>
            <person name="Hochenegger N."/>
            <person name="Mach R.L."/>
            <person name="Mach-Aigner A.R."/>
            <person name="Javad Rahimi M."/>
            <person name="Salim K.A."/>
            <person name="Chan C.M."/>
            <person name="Lim L.B.L."/>
            <person name="Cai F."/>
            <person name="Druzhinina I.S."/>
            <person name="U'Ren J.M."/>
            <person name="Derntl C."/>
        </authorList>
    </citation>
    <scope>NUCLEOTIDE SEQUENCE</scope>
    <source>
        <strain evidence="10">TUCIM 5799</strain>
    </source>
</reference>
<dbReference type="GO" id="GO:0020037">
    <property type="term" value="F:heme binding"/>
    <property type="evidence" value="ECO:0007669"/>
    <property type="project" value="InterPro"/>
</dbReference>
<dbReference type="AlphaFoldDB" id="A0A9P9WLJ5"/>
<evidence type="ECO:0000256" key="8">
    <source>
        <dbReference type="PIRSR" id="PIRSR602401-1"/>
    </source>
</evidence>
<dbReference type="Pfam" id="PF00067">
    <property type="entry name" value="p450"/>
    <property type="match status" value="1"/>
</dbReference>
<dbReference type="InterPro" id="IPR050364">
    <property type="entry name" value="Cytochrome_P450_fung"/>
</dbReference>
<comment type="cofactor">
    <cofactor evidence="1 8">
        <name>heme</name>
        <dbReference type="ChEBI" id="CHEBI:30413"/>
    </cofactor>
</comment>
<evidence type="ECO:0000313" key="11">
    <source>
        <dbReference type="Proteomes" id="UP000829685"/>
    </source>
</evidence>
<dbReference type="Gene3D" id="1.10.630.10">
    <property type="entry name" value="Cytochrome P450"/>
    <property type="match status" value="1"/>
</dbReference>
<evidence type="ECO:0000313" key="10">
    <source>
        <dbReference type="EMBL" id="KAI1868946.1"/>
    </source>
</evidence>
<dbReference type="Proteomes" id="UP000829685">
    <property type="component" value="Unassembled WGS sequence"/>
</dbReference>
<name>A0A9P9WLJ5_9PEZI</name>
<accession>A0A9P9WLJ5</accession>
<dbReference type="PANTHER" id="PTHR46300:SF1">
    <property type="entry name" value="P450, PUTATIVE (EUROFUNG)-RELATED"/>
    <property type="match status" value="1"/>
</dbReference>